<keyword evidence="2" id="KW-1185">Reference proteome</keyword>
<protein>
    <recommendedName>
        <fullName evidence="3">Exocyst subunit Exo70 family protein</fullName>
    </recommendedName>
</protein>
<proteinExistence type="predicted"/>
<gene>
    <name evidence="1" type="ORF">CSSPJE1EN2_LOCUS7544</name>
</gene>
<dbReference type="EMBL" id="OZ023715">
    <property type="protein sequence ID" value="CAK9864549.1"/>
    <property type="molecule type" value="Genomic_DNA"/>
</dbReference>
<evidence type="ECO:0000313" key="1">
    <source>
        <dbReference type="EMBL" id="CAK9864549.1"/>
    </source>
</evidence>
<organism evidence="1 2">
    <name type="scientific">Sphagnum jensenii</name>
    <dbReference type="NCBI Taxonomy" id="128206"/>
    <lineage>
        <taxon>Eukaryota</taxon>
        <taxon>Viridiplantae</taxon>
        <taxon>Streptophyta</taxon>
        <taxon>Embryophyta</taxon>
        <taxon>Bryophyta</taxon>
        <taxon>Sphagnophytina</taxon>
        <taxon>Sphagnopsida</taxon>
        <taxon>Sphagnales</taxon>
        <taxon>Sphagnaceae</taxon>
        <taxon>Sphagnum</taxon>
    </lineage>
</organism>
<evidence type="ECO:0008006" key="3">
    <source>
        <dbReference type="Google" id="ProtNLM"/>
    </source>
</evidence>
<dbReference type="InterPro" id="IPR012337">
    <property type="entry name" value="RNaseH-like_sf"/>
</dbReference>
<dbReference type="PANTHER" id="PTHR37067">
    <property type="entry name" value="PX DOMAIN-CONTAINING PROTEIN"/>
    <property type="match status" value="1"/>
</dbReference>
<evidence type="ECO:0000313" key="2">
    <source>
        <dbReference type="Proteomes" id="UP001497522"/>
    </source>
</evidence>
<dbReference type="Proteomes" id="UP001497522">
    <property type="component" value="Chromosome 14"/>
</dbReference>
<reference evidence="1" key="1">
    <citation type="submission" date="2024-03" db="EMBL/GenBank/DDBJ databases">
        <authorList>
            <consortium name="ELIXIR-Norway"/>
            <consortium name="Elixir Norway"/>
        </authorList>
    </citation>
    <scope>NUCLEOTIDE SEQUENCE</scope>
</reference>
<accession>A0ABP1APN7</accession>
<sequence>MATHMATSSCDVHIRICHKSTVHDFHLLSILVHEWHTGEIIFNMFAKVMDALFPDWRETIIGTSTDGEKKITGRHQGVTLRSQAQNFISDERSRCPLICDTRWLNMIKVTTWFDQHRLAVVTYLEEKKPNCMPDDSWWILMLFVHEIVGIAAILCKSLQKHGALLCNQHHTLKRMVLEINNKVGIFGILTEAQRGAIDEATHQLSDSGNYAVAFATVSGCMEDLGMFVKDRLSAMDSRHYETLLRLSASAILELVDGITAVVAERTEDNEAYINTAPDVLPHQLVRILPRDFCIYLQRHRERLDYTFNNEEIENIER</sequence>
<name>A0ABP1APN7_9BRYO</name>
<dbReference type="PANTHER" id="PTHR37067:SF3">
    <property type="entry name" value="PX DOMAIN-CONTAINING PROTEIN"/>
    <property type="match status" value="1"/>
</dbReference>
<dbReference type="SUPFAM" id="SSF53098">
    <property type="entry name" value="Ribonuclease H-like"/>
    <property type="match status" value="1"/>
</dbReference>